<feature type="chain" id="PRO_5038805660" description="Fe/B12 periplasmic-binding domain-containing protein" evidence="2">
    <location>
        <begin position="20"/>
        <end position="336"/>
    </location>
</feature>
<dbReference type="PROSITE" id="PS50983">
    <property type="entry name" value="FE_B12_PBP"/>
    <property type="match status" value="1"/>
</dbReference>
<dbReference type="InterPro" id="IPR050902">
    <property type="entry name" value="ABC_Transporter_SBP"/>
</dbReference>
<gene>
    <name evidence="4" type="ORF">UC3_02891</name>
</gene>
<reference evidence="4 5" key="1">
    <citation type="submission" date="2013-02" db="EMBL/GenBank/DDBJ databases">
        <title>The Genome Sequence of Enterococcus phoeniculicola BAA-412.</title>
        <authorList>
            <consortium name="The Broad Institute Genome Sequencing Platform"/>
            <consortium name="The Broad Institute Genome Sequencing Center for Infectious Disease"/>
            <person name="Earl A.M."/>
            <person name="Gilmore M.S."/>
            <person name="Lebreton F."/>
            <person name="Walker B."/>
            <person name="Young S.K."/>
            <person name="Zeng Q."/>
            <person name="Gargeya S."/>
            <person name="Fitzgerald M."/>
            <person name="Haas B."/>
            <person name="Abouelleil A."/>
            <person name="Alvarado L."/>
            <person name="Arachchi H.M."/>
            <person name="Berlin A.M."/>
            <person name="Chapman S.B."/>
            <person name="Dewar J."/>
            <person name="Goldberg J."/>
            <person name="Griggs A."/>
            <person name="Gujja S."/>
            <person name="Hansen M."/>
            <person name="Howarth C."/>
            <person name="Imamovic A."/>
            <person name="Larimer J."/>
            <person name="McCowan C."/>
            <person name="Murphy C."/>
            <person name="Neiman D."/>
            <person name="Pearson M."/>
            <person name="Priest M."/>
            <person name="Roberts A."/>
            <person name="Saif S."/>
            <person name="Shea T."/>
            <person name="Sisk P."/>
            <person name="Sykes S."/>
            <person name="Wortman J."/>
            <person name="Nusbaum C."/>
            <person name="Birren B."/>
        </authorList>
    </citation>
    <scope>NUCLEOTIDE SEQUENCE [LARGE SCALE GENOMIC DNA]</scope>
    <source>
        <strain evidence="4 5">ATCC BAA-412</strain>
    </source>
</reference>
<dbReference type="RefSeq" id="WP_010769526.1">
    <property type="nucleotide sequence ID" value="NZ_ASWE01000001.1"/>
</dbReference>
<sequence>MKKVTYVGLIITIVGLLSACGTADKKETEVKNTGTYPLTIKNYTKAEGGTQWHEKDQVFDKAPERILANTRPAAELLLHLGLQEKIVGVGAVFGMADPDVSSEFEQLNHLSDGYISKETALSVDPDLVFGRGGLFENEEWGNGTVDAINEMGISTYIQETSTDKATFDSVYKDIDNLGSIFEAKPAADRFKKELETREKTLKTKVDEVGTEQTFALLFMSDPSEISIYSANGESFFNSMVEMIKLDNVLRDIQGDVSLETLIEKDPDVLIVPDWSTYQKGAKKNEMVEAVLLNQKLSSLKAIKNKQVYSVDYNYMFGYGYQSLTGMELLVEELYGN</sequence>
<dbReference type="PROSITE" id="PS51257">
    <property type="entry name" value="PROKAR_LIPOPROTEIN"/>
    <property type="match status" value="1"/>
</dbReference>
<comment type="caution">
    <text evidence="4">The sequence shown here is derived from an EMBL/GenBank/DDBJ whole genome shotgun (WGS) entry which is preliminary data.</text>
</comment>
<feature type="domain" description="Fe/B12 periplasmic-binding" evidence="3">
    <location>
        <begin position="65"/>
        <end position="336"/>
    </location>
</feature>
<dbReference type="Proteomes" id="UP000013785">
    <property type="component" value="Unassembled WGS sequence"/>
</dbReference>
<dbReference type="Pfam" id="PF01497">
    <property type="entry name" value="Peripla_BP_2"/>
    <property type="match status" value="1"/>
</dbReference>
<keyword evidence="2" id="KW-0732">Signal</keyword>
<dbReference type="AlphaFoldDB" id="R3TM35"/>
<dbReference type="OrthoDB" id="356537at2"/>
<dbReference type="eggNOG" id="COG0614">
    <property type="taxonomic scope" value="Bacteria"/>
</dbReference>
<name>R3TM35_9ENTE</name>
<keyword evidence="5" id="KW-1185">Reference proteome</keyword>
<dbReference type="HOGENOM" id="CLU_038034_7_0_9"/>
<organism evidence="4 5">
    <name type="scientific">Enterococcus phoeniculicola ATCC BAA-412</name>
    <dbReference type="NCBI Taxonomy" id="1158610"/>
    <lineage>
        <taxon>Bacteria</taxon>
        <taxon>Bacillati</taxon>
        <taxon>Bacillota</taxon>
        <taxon>Bacilli</taxon>
        <taxon>Lactobacillales</taxon>
        <taxon>Enterococcaceae</taxon>
        <taxon>Enterococcus</taxon>
    </lineage>
</organism>
<dbReference type="EMBL" id="AJAT01000017">
    <property type="protein sequence ID" value="EOL42539.1"/>
    <property type="molecule type" value="Genomic_DNA"/>
</dbReference>
<evidence type="ECO:0000256" key="2">
    <source>
        <dbReference type="SAM" id="SignalP"/>
    </source>
</evidence>
<feature type="signal peptide" evidence="2">
    <location>
        <begin position="1"/>
        <end position="19"/>
    </location>
</feature>
<evidence type="ECO:0000313" key="5">
    <source>
        <dbReference type="Proteomes" id="UP000013785"/>
    </source>
</evidence>
<dbReference type="PANTHER" id="PTHR30535:SF7">
    <property type="entry name" value="IRON(III) DICITRATE-BINDING PROTEIN"/>
    <property type="match status" value="1"/>
</dbReference>
<evidence type="ECO:0000313" key="4">
    <source>
        <dbReference type="EMBL" id="EOL42539.1"/>
    </source>
</evidence>
<accession>R3TM35</accession>
<dbReference type="PATRIC" id="fig|1158610.3.peg.2874"/>
<comment type="similarity">
    <text evidence="1">Belongs to the bacterial solute-binding protein 8 family.</text>
</comment>
<evidence type="ECO:0000256" key="1">
    <source>
        <dbReference type="ARBA" id="ARBA00008814"/>
    </source>
</evidence>
<dbReference type="InterPro" id="IPR002491">
    <property type="entry name" value="ABC_transptr_periplasmic_BD"/>
</dbReference>
<evidence type="ECO:0000259" key="3">
    <source>
        <dbReference type="PROSITE" id="PS50983"/>
    </source>
</evidence>
<protein>
    <recommendedName>
        <fullName evidence="3">Fe/B12 periplasmic-binding domain-containing protein</fullName>
    </recommendedName>
</protein>
<dbReference type="PANTHER" id="PTHR30535">
    <property type="entry name" value="VITAMIN B12-BINDING PROTEIN"/>
    <property type="match status" value="1"/>
</dbReference>
<dbReference type="Gene3D" id="3.40.50.1980">
    <property type="entry name" value="Nitrogenase molybdenum iron protein domain"/>
    <property type="match status" value="2"/>
</dbReference>
<dbReference type="STRING" id="154621.RV11_GL000708"/>
<dbReference type="SUPFAM" id="SSF53807">
    <property type="entry name" value="Helical backbone' metal receptor"/>
    <property type="match status" value="1"/>
</dbReference>
<proteinExistence type="inferred from homology"/>